<gene>
    <name evidence="3" type="ORF">S01H1_78731</name>
</gene>
<evidence type="ECO:0000256" key="1">
    <source>
        <dbReference type="ARBA" id="ARBA00023172"/>
    </source>
</evidence>
<protein>
    <recommendedName>
        <fullName evidence="2">Tyr recombinase domain-containing protein</fullName>
    </recommendedName>
</protein>
<feature type="domain" description="Tyr recombinase" evidence="2">
    <location>
        <begin position="78"/>
        <end position="229"/>
    </location>
</feature>
<dbReference type="AlphaFoldDB" id="X0XWX0"/>
<name>X0XWX0_9ZZZZ</name>
<reference evidence="3" key="1">
    <citation type="journal article" date="2014" name="Front. Microbiol.">
        <title>High frequency of phylogenetically diverse reductive dehalogenase-homologous genes in deep subseafloor sedimentary metagenomes.</title>
        <authorList>
            <person name="Kawai M."/>
            <person name="Futagami T."/>
            <person name="Toyoda A."/>
            <person name="Takaki Y."/>
            <person name="Nishi S."/>
            <person name="Hori S."/>
            <person name="Arai W."/>
            <person name="Tsubouchi T."/>
            <person name="Morono Y."/>
            <person name="Uchiyama I."/>
            <person name="Ito T."/>
            <person name="Fujiyama A."/>
            <person name="Inagaki F."/>
            <person name="Takami H."/>
        </authorList>
    </citation>
    <scope>NUCLEOTIDE SEQUENCE</scope>
    <source>
        <strain evidence="3">Expedition CK06-06</strain>
    </source>
</reference>
<dbReference type="Gene3D" id="1.10.443.10">
    <property type="entry name" value="Intergrase catalytic core"/>
    <property type="match status" value="1"/>
</dbReference>
<sequence length="229" mass="26424">KYMYTLHSLAKFLKKDFDKVNEKDMRKLFIEIDSMDYTLWTINDFKVTVKKFYKVLNHGKYPEYIDWIKTSMKNSETKLPNDLLKEKDITELINACIHPRDKAIIAVLYESGARAGELLSMCIRDVDFDENGAKIAVIGKTGARCIRLISSTPFLSTWIQNHPQRDNPESYLWVNVGSTHRGAPLGYPAFTKMIKTAGRLAKINKKLHPHLFRHSRATYLANKLTEAQL</sequence>
<keyword evidence="1" id="KW-0233">DNA recombination</keyword>
<dbReference type="PANTHER" id="PTHR30349:SF87">
    <property type="entry name" value="TRANSPOSASE A"/>
    <property type="match status" value="1"/>
</dbReference>
<comment type="caution">
    <text evidence="3">The sequence shown here is derived from an EMBL/GenBank/DDBJ whole genome shotgun (WGS) entry which is preliminary data.</text>
</comment>
<dbReference type="GO" id="GO:0015074">
    <property type="term" value="P:DNA integration"/>
    <property type="evidence" value="ECO:0007669"/>
    <property type="project" value="InterPro"/>
</dbReference>
<feature type="non-terminal residue" evidence="3">
    <location>
        <position position="229"/>
    </location>
</feature>
<dbReference type="InterPro" id="IPR050090">
    <property type="entry name" value="Tyrosine_recombinase_XerCD"/>
</dbReference>
<dbReference type="InterPro" id="IPR013762">
    <property type="entry name" value="Integrase-like_cat_sf"/>
</dbReference>
<dbReference type="EMBL" id="BARS01053009">
    <property type="protein sequence ID" value="GAG47860.1"/>
    <property type="molecule type" value="Genomic_DNA"/>
</dbReference>
<dbReference type="Pfam" id="PF00589">
    <property type="entry name" value="Phage_integrase"/>
    <property type="match status" value="1"/>
</dbReference>
<evidence type="ECO:0000259" key="2">
    <source>
        <dbReference type="PROSITE" id="PS51898"/>
    </source>
</evidence>
<evidence type="ECO:0000313" key="3">
    <source>
        <dbReference type="EMBL" id="GAG47860.1"/>
    </source>
</evidence>
<dbReference type="InterPro" id="IPR002104">
    <property type="entry name" value="Integrase_catalytic"/>
</dbReference>
<dbReference type="SUPFAM" id="SSF56349">
    <property type="entry name" value="DNA breaking-rejoining enzymes"/>
    <property type="match status" value="1"/>
</dbReference>
<dbReference type="PANTHER" id="PTHR30349">
    <property type="entry name" value="PHAGE INTEGRASE-RELATED"/>
    <property type="match status" value="1"/>
</dbReference>
<organism evidence="3">
    <name type="scientific">marine sediment metagenome</name>
    <dbReference type="NCBI Taxonomy" id="412755"/>
    <lineage>
        <taxon>unclassified sequences</taxon>
        <taxon>metagenomes</taxon>
        <taxon>ecological metagenomes</taxon>
    </lineage>
</organism>
<feature type="non-terminal residue" evidence="3">
    <location>
        <position position="1"/>
    </location>
</feature>
<dbReference type="InterPro" id="IPR011010">
    <property type="entry name" value="DNA_brk_join_enz"/>
</dbReference>
<dbReference type="GO" id="GO:0006310">
    <property type="term" value="P:DNA recombination"/>
    <property type="evidence" value="ECO:0007669"/>
    <property type="project" value="UniProtKB-KW"/>
</dbReference>
<accession>X0XWX0</accession>
<dbReference type="GO" id="GO:0003677">
    <property type="term" value="F:DNA binding"/>
    <property type="evidence" value="ECO:0007669"/>
    <property type="project" value="InterPro"/>
</dbReference>
<proteinExistence type="predicted"/>
<dbReference type="PROSITE" id="PS51898">
    <property type="entry name" value="TYR_RECOMBINASE"/>
    <property type="match status" value="1"/>
</dbReference>